<dbReference type="InterPro" id="IPR038550">
    <property type="entry name" value="GPCR_3_9-Cys_sf"/>
</dbReference>
<keyword evidence="4" id="KW-1003">Cell membrane</keyword>
<dbReference type="InterPro" id="IPR011500">
    <property type="entry name" value="GPCR_3_9-Cys_dom"/>
</dbReference>
<comment type="similarity">
    <text evidence="2">Belongs to the G-protein coupled receptor 3 family.</text>
</comment>
<evidence type="ECO:0000256" key="6">
    <source>
        <dbReference type="ARBA" id="ARBA00022725"/>
    </source>
</evidence>
<dbReference type="GeneID" id="108247671"/>
<evidence type="ECO:0000256" key="3">
    <source>
        <dbReference type="ARBA" id="ARBA00011748"/>
    </source>
</evidence>
<comment type="subunit">
    <text evidence="3">Homodimer; disulfide-linked.</text>
</comment>
<evidence type="ECO:0000256" key="4">
    <source>
        <dbReference type="ARBA" id="ARBA00022475"/>
    </source>
</evidence>
<keyword evidence="19" id="KW-1185">Reference proteome</keyword>
<evidence type="ECO:0000256" key="11">
    <source>
        <dbReference type="ARBA" id="ARBA00023157"/>
    </source>
</evidence>
<dbReference type="PROSITE" id="PS00980">
    <property type="entry name" value="G_PROTEIN_RECEP_F3_2"/>
    <property type="match status" value="1"/>
</dbReference>
<proteinExistence type="inferred from homology"/>
<keyword evidence="6" id="KW-0552">Olfaction</keyword>
<dbReference type="Proteomes" id="UP000264800">
    <property type="component" value="Unplaced"/>
</dbReference>
<dbReference type="Ensembl" id="ENSKMAT00000020154.1">
    <property type="protein sequence ID" value="ENSKMAP00000019888.1"/>
    <property type="gene ID" value="ENSKMAG00000014788.1"/>
</dbReference>
<evidence type="ECO:0000256" key="12">
    <source>
        <dbReference type="ARBA" id="ARBA00023170"/>
    </source>
</evidence>
<dbReference type="GO" id="GO:0005886">
    <property type="term" value="C:plasma membrane"/>
    <property type="evidence" value="ECO:0007669"/>
    <property type="project" value="UniProtKB-SubCell"/>
</dbReference>
<evidence type="ECO:0000256" key="5">
    <source>
        <dbReference type="ARBA" id="ARBA00022692"/>
    </source>
</evidence>
<dbReference type="PANTHER" id="PTHR24061:SF5">
    <property type="entry name" value="G-PROTEIN COUPLED RECEPTOR FAMILY C GROUP 6 MEMBER A"/>
    <property type="match status" value="1"/>
</dbReference>
<protein>
    <recommendedName>
        <fullName evidence="15">G-protein coupled receptor family C group 6 member A</fullName>
    </recommendedName>
</protein>
<evidence type="ECO:0000256" key="10">
    <source>
        <dbReference type="ARBA" id="ARBA00023136"/>
    </source>
</evidence>
<dbReference type="PROSITE" id="PS50259">
    <property type="entry name" value="G_PROTEIN_RECEP_F3_4"/>
    <property type="match status" value="1"/>
</dbReference>
<keyword evidence="7" id="KW-0732">Signal</keyword>
<dbReference type="GO" id="GO:0004930">
    <property type="term" value="F:G protein-coupled receptor activity"/>
    <property type="evidence" value="ECO:0007669"/>
    <property type="project" value="UniProtKB-KW"/>
</dbReference>
<dbReference type="InterPro" id="IPR017979">
    <property type="entry name" value="GPCR_3_CS"/>
</dbReference>
<dbReference type="InterPro" id="IPR001828">
    <property type="entry name" value="ANF_lig-bd_rcpt"/>
</dbReference>
<dbReference type="OrthoDB" id="425344at2759"/>
<dbReference type="AlphaFoldDB" id="A0A3Q3ASF6"/>
<dbReference type="SUPFAM" id="SSF53822">
    <property type="entry name" value="Periplasmic binding protein-like I"/>
    <property type="match status" value="1"/>
</dbReference>
<evidence type="ECO:0000256" key="13">
    <source>
        <dbReference type="ARBA" id="ARBA00023180"/>
    </source>
</evidence>
<keyword evidence="13" id="KW-0325">Glycoprotein</keyword>
<evidence type="ECO:0000256" key="16">
    <source>
        <dbReference type="SAM" id="Phobius"/>
    </source>
</evidence>
<keyword evidence="8 16" id="KW-1133">Transmembrane helix</keyword>
<dbReference type="PROSITE" id="PS00981">
    <property type="entry name" value="G_PROTEIN_RECEP_F3_3"/>
    <property type="match status" value="1"/>
</dbReference>
<dbReference type="InterPro" id="IPR028082">
    <property type="entry name" value="Peripla_BP_I"/>
</dbReference>
<evidence type="ECO:0000256" key="9">
    <source>
        <dbReference type="ARBA" id="ARBA00023040"/>
    </source>
</evidence>
<dbReference type="InterPro" id="IPR000068">
    <property type="entry name" value="GPCR_3_Ca_sens_rcpt-rel"/>
</dbReference>
<keyword evidence="6" id="KW-0716">Sensory transduction</keyword>
<name>A0A3Q3ASF6_KRYMA</name>
<keyword evidence="9" id="KW-0297">G-protein coupled receptor</keyword>
<evidence type="ECO:0000256" key="7">
    <source>
        <dbReference type="ARBA" id="ARBA00022729"/>
    </source>
</evidence>
<evidence type="ECO:0000256" key="14">
    <source>
        <dbReference type="ARBA" id="ARBA00023224"/>
    </source>
</evidence>
<dbReference type="PRINTS" id="PR00248">
    <property type="entry name" value="GPCRMGR"/>
</dbReference>
<reference evidence="18" key="2">
    <citation type="submission" date="2025-09" db="UniProtKB">
        <authorList>
            <consortium name="Ensembl"/>
        </authorList>
    </citation>
    <scope>IDENTIFICATION</scope>
</reference>
<feature type="transmembrane region" description="Helical" evidence="16">
    <location>
        <begin position="739"/>
        <end position="758"/>
    </location>
</feature>
<dbReference type="Pfam" id="PF07562">
    <property type="entry name" value="NCD3G"/>
    <property type="match status" value="1"/>
</dbReference>
<dbReference type="FunFam" id="3.40.50.2300:FF:000152">
    <property type="entry name" value="G protein-coupled receptor class C group 6 member A"/>
    <property type="match status" value="1"/>
</dbReference>
<dbReference type="PANTHER" id="PTHR24061">
    <property type="entry name" value="CALCIUM-SENSING RECEPTOR-RELATED"/>
    <property type="match status" value="1"/>
</dbReference>
<evidence type="ECO:0000256" key="8">
    <source>
        <dbReference type="ARBA" id="ARBA00022989"/>
    </source>
</evidence>
<keyword evidence="5 16" id="KW-0812">Transmembrane</keyword>
<keyword evidence="10 16" id="KW-0472">Membrane</keyword>
<dbReference type="OMA" id="AFMMRNS"/>
<keyword evidence="11" id="KW-1015">Disulfide bond</keyword>
<dbReference type="RefSeq" id="XP_017291472.2">
    <property type="nucleotide sequence ID" value="XM_017435983.3"/>
</dbReference>
<comment type="subcellular location">
    <subcellularLocation>
        <location evidence="1">Cell membrane</location>
        <topology evidence="1">Multi-pass membrane protein</topology>
    </subcellularLocation>
</comment>
<dbReference type="InterPro" id="IPR000337">
    <property type="entry name" value="GPCR_3"/>
</dbReference>
<dbReference type="GeneTree" id="ENSGT00940000158416"/>
<feature type="transmembrane region" description="Helical" evidence="16">
    <location>
        <begin position="856"/>
        <end position="877"/>
    </location>
</feature>
<dbReference type="Pfam" id="PF01094">
    <property type="entry name" value="ANF_receptor"/>
    <property type="match status" value="1"/>
</dbReference>
<keyword evidence="12" id="KW-0675">Receptor</keyword>
<keyword evidence="14" id="KW-0807">Transducer</keyword>
<feature type="transmembrane region" description="Helical" evidence="16">
    <location>
        <begin position="704"/>
        <end position="727"/>
    </location>
</feature>
<feature type="transmembrane region" description="Helical" evidence="16">
    <location>
        <begin position="917"/>
        <end position="939"/>
    </location>
</feature>
<evidence type="ECO:0000259" key="17">
    <source>
        <dbReference type="PROSITE" id="PS50259"/>
    </source>
</evidence>
<sequence>MPVLGEVHLTDALNAFCYIISLKLSILFNSVDRNNLSKLQIKMSVVSSYCHSEVQKYSGKIRKRTNIFYIPQVLTQIVVTHVIIKTIKKVISYLLSSGSLPALSFSFTPEAHTQLHFRIGLLEIFKGKFKQSRQTKMKHFFSFGFVLAVFSLQLFCAECVNEAKAPGDIIIGGLFPIHDSVEAVNMNGDIKWTCNRFNVARLAQSLIMVHAIEEINQSGELGNITLGYLIRDSCSDVTTALNNTLSFMRETSISGDGRQHSSPPVLAVVGDYHSEVSIAVTRLLNLESIPEISYGATSGLLGDKTRFPSFLRTVPEDDHQSRAIIEILKGHNWNWIGVLATDGEYGRYAVERLRRYAAEYDICFAFSSFLPEFLFDENLEHNVNDAVKFITDNENVSVIVSFAKPNHMMYIFEKALQSSRGRNKVWVASDSWSQSIEILDTKRWSLTDVGTVFGITLKSGNTSKFEQYLRTLDVNADHHKSNSFLMDFLNKKRYSTNESSVSNKSVNAAIKELISMTQPYAVFSIELAVKAVAQVVKDLCITRKCDTSTLQPAQFRGALKEANFLYNGKSYAFDVHGDIDSGYDIILWKYASPPDLDMNNIVGHYDIVHKLMTFTSNELNIQTKKVVSRCARTCLPGERKMSLTGQPTCCFECRKCPENQYSNTTDSVECYKCNTETHYSLEGTENCTLKEDEFMRWKNPYHNVLLAFTALGVLLTLIVGIIFLACWNTPVVRSCVGPISIILLLSLLSTFGSVVLFGDEPNDWKCKARQVFFGLSFTLCVSCILVKSFKIILAFEFDPKTQDVLKKLYKPYAIIALCMAGQVLICAVWLAVNPPKQEWKPMDSKRLWYCEESLPAAFGAMLAYIGLLAIICFVVAFKGRKLPESYNDAKFITFSMLIYFIAWIIFGPVYINVTGKYLPAVEMVVILFSAYGILFCQFFTKCYIILFKREANTEVAFCRDIRKYSIGKDKDENWFPSSCISDGIPNPALSMESMSEPAPSKPLTDKGP</sequence>
<dbReference type="Pfam" id="PF00003">
    <property type="entry name" value="7tm_3"/>
    <property type="match status" value="1"/>
</dbReference>
<dbReference type="Gene3D" id="2.10.50.30">
    <property type="entry name" value="GPCR, family 3, nine cysteines domain"/>
    <property type="match status" value="1"/>
</dbReference>
<accession>A0A3Q3ASF6</accession>
<feature type="transmembrane region" description="Helical" evidence="16">
    <location>
        <begin position="770"/>
        <end position="792"/>
    </location>
</feature>
<evidence type="ECO:0000256" key="15">
    <source>
        <dbReference type="ARBA" id="ARBA00039774"/>
    </source>
</evidence>
<evidence type="ECO:0000256" key="2">
    <source>
        <dbReference type="ARBA" id="ARBA00007242"/>
    </source>
</evidence>
<feature type="domain" description="G-protein coupled receptors family 3 profile" evidence="17">
    <location>
        <begin position="701"/>
        <end position="953"/>
    </location>
</feature>
<organism evidence="18 19">
    <name type="scientific">Kryptolebias marmoratus</name>
    <name type="common">Mangrove killifish</name>
    <name type="synonym">Rivulus marmoratus</name>
    <dbReference type="NCBI Taxonomy" id="37003"/>
    <lineage>
        <taxon>Eukaryota</taxon>
        <taxon>Metazoa</taxon>
        <taxon>Chordata</taxon>
        <taxon>Craniata</taxon>
        <taxon>Vertebrata</taxon>
        <taxon>Euteleostomi</taxon>
        <taxon>Actinopterygii</taxon>
        <taxon>Neopterygii</taxon>
        <taxon>Teleostei</taxon>
        <taxon>Neoteleostei</taxon>
        <taxon>Acanthomorphata</taxon>
        <taxon>Ovalentaria</taxon>
        <taxon>Atherinomorphae</taxon>
        <taxon>Cyprinodontiformes</taxon>
        <taxon>Rivulidae</taxon>
        <taxon>Kryptolebias</taxon>
    </lineage>
</organism>
<dbReference type="Gene3D" id="3.40.50.2300">
    <property type="match status" value="2"/>
</dbReference>
<dbReference type="InterPro" id="IPR017978">
    <property type="entry name" value="GPCR_3_C"/>
</dbReference>
<evidence type="ECO:0000313" key="19">
    <source>
        <dbReference type="Proteomes" id="UP000264800"/>
    </source>
</evidence>
<reference evidence="18" key="1">
    <citation type="submission" date="2025-08" db="UniProtKB">
        <authorList>
            <consortium name="Ensembl"/>
        </authorList>
    </citation>
    <scope>IDENTIFICATION</scope>
</reference>
<feature type="transmembrane region" description="Helical" evidence="16">
    <location>
        <begin position="889"/>
        <end position="911"/>
    </location>
</feature>
<dbReference type="GO" id="GO:0007608">
    <property type="term" value="P:sensory perception of smell"/>
    <property type="evidence" value="ECO:0007669"/>
    <property type="project" value="UniProtKB-KW"/>
</dbReference>
<evidence type="ECO:0000313" key="18">
    <source>
        <dbReference type="Ensembl" id="ENSKMAP00000019888.1"/>
    </source>
</evidence>
<evidence type="ECO:0000256" key="1">
    <source>
        <dbReference type="ARBA" id="ARBA00004651"/>
    </source>
</evidence>
<dbReference type="FunFam" id="2.10.50.30:FF:000004">
    <property type="entry name" value="Taste receptor type 1 member 3-like protein"/>
    <property type="match status" value="1"/>
</dbReference>
<dbReference type="STRING" id="37003.ENSKMAP00000019888"/>
<dbReference type="KEGG" id="kmr:108247671"/>
<feature type="transmembrane region" description="Helical" evidence="16">
    <location>
        <begin position="812"/>
        <end position="832"/>
    </location>
</feature>